<keyword evidence="7" id="KW-0418">Kinase</keyword>
<dbReference type="SMART" id="SM00220">
    <property type="entry name" value="S_TKc"/>
    <property type="match status" value="1"/>
</dbReference>
<dbReference type="PROSITE" id="PS00108">
    <property type="entry name" value="PROTEIN_KINASE_ST"/>
    <property type="match status" value="1"/>
</dbReference>
<name>A0ABD3SU47_9LAMI</name>
<dbReference type="InterPro" id="IPR001245">
    <property type="entry name" value="Ser-Thr/Tyr_kinase_cat_dom"/>
</dbReference>
<dbReference type="InterPro" id="IPR050167">
    <property type="entry name" value="Ser_Thr_protein_kinase"/>
</dbReference>
<dbReference type="PROSITE" id="PS50011">
    <property type="entry name" value="PROTEIN_KINASE_DOM"/>
    <property type="match status" value="1"/>
</dbReference>
<dbReference type="InterPro" id="IPR011009">
    <property type="entry name" value="Kinase-like_dom_sf"/>
</dbReference>
<dbReference type="GO" id="GO:0005524">
    <property type="term" value="F:ATP binding"/>
    <property type="evidence" value="ECO:0007669"/>
    <property type="project" value="UniProtKB-UniRule"/>
</dbReference>
<keyword evidence="6 10" id="KW-0547">Nucleotide-binding</keyword>
<evidence type="ECO:0000256" key="4">
    <source>
        <dbReference type="ARBA" id="ARBA00022553"/>
    </source>
</evidence>
<dbReference type="GO" id="GO:0005737">
    <property type="term" value="C:cytoplasm"/>
    <property type="evidence" value="ECO:0007669"/>
    <property type="project" value="UniProtKB-SubCell"/>
</dbReference>
<dbReference type="EMBL" id="JBJXBP010000005">
    <property type="protein sequence ID" value="KAL3828125.1"/>
    <property type="molecule type" value="Genomic_DNA"/>
</dbReference>
<evidence type="ECO:0000256" key="10">
    <source>
        <dbReference type="PROSITE-ProRule" id="PRU10141"/>
    </source>
</evidence>
<reference evidence="13 14" key="1">
    <citation type="submission" date="2024-12" db="EMBL/GenBank/DDBJ databases">
        <title>The unique morphological basis and parallel evolutionary history of personate flowers in Penstemon.</title>
        <authorList>
            <person name="Depatie T.H."/>
            <person name="Wessinger C.A."/>
        </authorList>
    </citation>
    <scope>NUCLEOTIDE SEQUENCE [LARGE SCALE GENOMIC DNA]</scope>
    <source>
        <strain evidence="13">WTNN_2</strain>
        <tissue evidence="13">Leaf</tissue>
    </source>
</reference>
<evidence type="ECO:0000256" key="3">
    <source>
        <dbReference type="ARBA" id="ARBA00022527"/>
    </source>
</evidence>
<evidence type="ECO:0000256" key="7">
    <source>
        <dbReference type="ARBA" id="ARBA00022777"/>
    </source>
</evidence>
<accession>A0ABD3SU47</accession>
<dbReference type="PANTHER" id="PTHR23257">
    <property type="entry name" value="SERINE-THREONINE PROTEIN KINASE"/>
    <property type="match status" value="1"/>
</dbReference>
<dbReference type="FunFam" id="3.30.200.20:FF:000081">
    <property type="entry name" value="Octicosapeptide/phox/Bem1p domain kinase superfamily protein"/>
    <property type="match status" value="1"/>
</dbReference>
<evidence type="ECO:0000256" key="2">
    <source>
        <dbReference type="ARBA" id="ARBA00022490"/>
    </source>
</evidence>
<dbReference type="SUPFAM" id="SSF56112">
    <property type="entry name" value="Protein kinase-like (PK-like)"/>
    <property type="match status" value="1"/>
</dbReference>
<evidence type="ECO:0000256" key="11">
    <source>
        <dbReference type="SAM" id="MobiDB-lite"/>
    </source>
</evidence>
<evidence type="ECO:0000256" key="8">
    <source>
        <dbReference type="ARBA" id="ARBA00022840"/>
    </source>
</evidence>
<dbReference type="PANTHER" id="PTHR23257:SF842">
    <property type="entry name" value="KINASE SUPERFAMILY WITH OCTICOSAPEPTIDE_PHOX_BEM1P DOMAIN-CONTAINING PROTEIN"/>
    <property type="match status" value="1"/>
</dbReference>
<dbReference type="Pfam" id="PF00564">
    <property type="entry name" value="PB1"/>
    <property type="match status" value="1"/>
</dbReference>
<dbReference type="Gene3D" id="3.30.200.20">
    <property type="entry name" value="Phosphorylase Kinase, domain 1"/>
    <property type="match status" value="1"/>
</dbReference>
<dbReference type="PROSITE" id="PS00107">
    <property type="entry name" value="PROTEIN_KINASE_ATP"/>
    <property type="match status" value="1"/>
</dbReference>
<keyword evidence="8 10" id="KW-0067">ATP-binding</keyword>
<dbReference type="Pfam" id="PF07714">
    <property type="entry name" value="PK_Tyr_Ser-Thr"/>
    <property type="match status" value="1"/>
</dbReference>
<gene>
    <name evidence="13" type="ORF">ACJIZ3_016927</name>
</gene>
<proteinExistence type="predicted"/>
<evidence type="ECO:0000256" key="5">
    <source>
        <dbReference type="ARBA" id="ARBA00022679"/>
    </source>
</evidence>
<feature type="domain" description="Protein kinase" evidence="12">
    <location>
        <begin position="1005"/>
        <end position="1275"/>
    </location>
</feature>
<comment type="caution">
    <text evidence="13">The sequence shown here is derived from an EMBL/GenBank/DDBJ whole genome shotgun (WGS) entry which is preliminary data.</text>
</comment>
<comment type="subcellular location">
    <subcellularLocation>
        <location evidence="1">Cytoplasm</location>
    </subcellularLocation>
</comment>
<dbReference type="InterPro" id="IPR008271">
    <property type="entry name" value="Ser/Thr_kinase_AS"/>
</dbReference>
<dbReference type="FunFam" id="3.10.20.90:FF:000058">
    <property type="entry name" value="Octicosapeptide/phox/Bem1p domain kinase superfamily protein"/>
    <property type="match status" value="1"/>
</dbReference>
<keyword evidence="9" id="KW-0927">Auxin signaling pathway</keyword>
<feature type="compositionally biased region" description="Low complexity" evidence="11">
    <location>
        <begin position="556"/>
        <end position="569"/>
    </location>
</feature>
<evidence type="ECO:0000313" key="14">
    <source>
        <dbReference type="Proteomes" id="UP001634393"/>
    </source>
</evidence>
<feature type="compositionally biased region" description="Polar residues" evidence="11">
    <location>
        <begin position="570"/>
        <end position="584"/>
    </location>
</feature>
<dbReference type="Gene3D" id="1.10.510.10">
    <property type="entry name" value="Transferase(Phosphotransferase) domain 1"/>
    <property type="match status" value="1"/>
</dbReference>
<dbReference type="InterPro" id="IPR000270">
    <property type="entry name" value="PB1_dom"/>
</dbReference>
<dbReference type="PRINTS" id="PR00109">
    <property type="entry name" value="TYRKINASE"/>
</dbReference>
<organism evidence="13 14">
    <name type="scientific">Penstemon smallii</name>
    <dbReference type="NCBI Taxonomy" id="265156"/>
    <lineage>
        <taxon>Eukaryota</taxon>
        <taxon>Viridiplantae</taxon>
        <taxon>Streptophyta</taxon>
        <taxon>Embryophyta</taxon>
        <taxon>Tracheophyta</taxon>
        <taxon>Spermatophyta</taxon>
        <taxon>Magnoliopsida</taxon>
        <taxon>eudicotyledons</taxon>
        <taxon>Gunneridae</taxon>
        <taxon>Pentapetalae</taxon>
        <taxon>asterids</taxon>
        <taxon>lamiids</taxon>
        <taxon>Lamiales</taxon>
        <taxon>Plantaginaceae</taxon>
        <taxon>Cheloneae</taxon>
        <taxon>Penstemon</taxon>
    </lineage>
</organism>
<dbReference type="InterPro" id="IPR017441">
    <property type="entry name" value="Protein_kinase_ATP_BS"/>
</dbReference>
<keyword evidence="14" id="KW-1185">Reference proteome</keyword>
<dbReference type="CDD" id="cd13999">
    <property type="entry name" value="STKc_MAP3K-like"/>
    <property type="match status" value="1"/>
</dbReference>
<dbReference type="GO" id="GO:0009734">
    <property type="term" value="P:auxin-activated signaling pathway"/>
    <property type="evidence" value="ECO:0007669"/>
    <property type="project" value="UniProtKB-KW"/>
</dbReference>
<evidence type="ECO:0000256" key="1">
    <source>
        <dbReference type="ARBA" id="ARBA00004496"/>
    </source>
</evidence>
<evidence type="ECO:0000256" key="9">
    <source>
        <dbReference type="ARBA" id="ARBA00023294"/>
    </source>
</evidence>
<evidence type="ECO:0000256" key="6">
    <source>
        <dbReference type="ARBA" id="ARBA00022741"/>
    </source>
</evidence>
<dbReference type="SUPFAM" id="SSF54277">
    <property type="entry name" value="CAD &amp; PB1 domains"/>
    <property type="match status" value="1"/>
</dbReference>
<feature type="binding site" evidence="10">
    <location>
        <position position="1036"/>
    </location>
    <ligand>
        <name>ATP</name>
        <dbReference type="ChEBI" id="CHEBI:30616"/>
    </ligand>
</feature>
<dbReference type="GO" id="GO:0010928">
    <property type="term" value="P:regulation of auxin mediated signaling pathway"/>
    <property type="evidence" value="ECO:0007669"/>
    <property type="project" value="UniProtKB-ARBA"/>
</dbReference>
<keyword evidence="2" id="KW-0963">Cytoplasm</keyword>
<dbReference type="FunFam" id="1.10.510.10:FF:000142">
    <property type="entry name" value="Octicosapeptide/phox/Bem1p domain kinase superfamily protein"/>
    <property type="match status" value="1"/>
</dbReference>
<keyword evidence="5" id="KW-0808">Transferase</keyword>
<keyword evidence="3" id="KW-0723">Serine/threonine-protein kinase</keyword>
<dbReference type="InterPro" id="IPR000719">
    <property type="entry name" value="Prot_kinase_dom"/>
</dbReference>
<dbReference type="SMART" id="SM00666">
    <property type="entry name" value="PB1"/>
    <property type="match status" value="1"/>
</dbReference>
<dbReference type="GO" id="GO:0004674">
    <property type="term" value="F:protein serine/threonine kinase activity"/>
    <property type="evidence" value="ECO:0007669"/>
    <property type="project" value="UniProtKB-KW"/>
</dbReference>
<keyword evidence="4" id="KW-0597">Phosphoprotein</keyword>
<evidence type="ECO:0000313" key="13">
    <source>
        <dbReference type="EMBL" id="KAL3828125.1"/>
    </source>
</evidence>
<protein>
    <recommendedName>
        <fullName evidence="12">Protein kinase domain-containing protein</fullName>
    </recommendedName>
</protein>
<sequence length="1293" mass="142471">MQLNKSTNHAETMAGEEASGLCSQFAHQDSLGGFPGNDMPVWRNINKNVSVQTGEEFSMKFRQEGAATRVVSAVHGVAPRHERRVGVSDVQDRQMVYEDLARVLGLKRMDSECGSDITEFASARGSTTEIDNGVYVNNECVHHKDIDANGLKPMKYTGEACNDQASLVPTVSLLSECDSSNSLYSSALGISDGSQSGKIKFLCSFGGKILPRPSDGKLRYVGGETRIISIQKNLSWEELVNKTMGICNQPHSIKYQLPGEDLDALISVSSDEDLQNMIDEYYGVEKPEGSQRLRIFLIPLDESETSHTLDDSSIQQSDPDYQYVVALNGLAGAESRSWKYNDGKASSSGAGHFMPYAECSANIDKTLPLAMHPLEMKDGTGVLESTELSRESQKLMKSPSFNQILVQPADLKNVKATMYKSTSSRGSIEGPAVLTTALPLPPEESISYTASQNHNPQFAVNMMCPQHAINKNNVIQPNVMSDLISTGEHVGPQLLEQINSISEGQCHRGVPIMERRYYMDNTLPHPDNLVDILPGSIDSISWYHGMPHASSDSKLQEQGQGQGSAYSSQEVTTQSFSLNLERPQSSSHRVPAALLEKHAQFHDNFGLINSHFQTKVSNADPADPVTGVALLNSPLGLETLRNFEGVHEGINRTVRRDQLSNKDLKNEISVLKTYENEYASRNEAIAKHDANSHPLFSGANFCISNSPAMIPIELSKGLENVTIEPESCVDSPSQESQVYSNLIPQSIIDLTPLIDPKLEQPQKSFFAKSSSGVLKVEQLNSLALVNDSEVARNTHNSQEHSYGENCYTVLPNGGLSNGLVSSEVLLSQPFGHSRDIGYQEHGVMRPEDVNRHMGVDNAGWIKILHNSDLTQNPTGDALYRREVSLLDNDISSYTDHRVEYAVPHEHQKLQDDLLINIKQHQQKPVAVVQNMTFNISAAEFPSIMVPEVASASEMEISSPAVSETANELQNLDSEGDHEDELLSDAIIAEMEADIYGLQIIKNADLEELRELGSGTYGTVYHGKWRGTDVAIKRIKKSCFSGRSSEQERLTKDFWREARILSNLHHPNVVAFYGVVPDGAGGTLATVTEFMANGSLRNVLIKKDKFLDHRKKLIIAMDAAFGMEYLHSKSIVHFDLKCDNLLVSLRDPQRPICKVGDFGLSRIKRNTLVSGGVRGTLPWMAPELLNGSTSRVSEKVDVFSFGIALWEIMTGEEPYANMHCGAIIGGIVKNTLRPPIPERCDPEWRKLMEQCWSADPQARPSFTEITNSLRSMSAALQAKGTTNVVKQLKLNISM</sequence>
<dbReference type="Gene3D" id="3.10.20.90">
    <property type="entry name" value="Phosphatidylinositol 3-kinase Catalytic Subunit, Chain A, domain 1"/>
    <property type="match status" value="1"/>
</dbReference>
<feature type="region of interest" description="Disordered" evidence="11">
    <location>
        <begin position="548"/>
        <end position="584"/>
    </location>
</feature>
<dbReference type="Proteomes" id="UP001634393">
    <property type="component" value="Unassembled WGS sequence"/>
</dbReference>
<dbReference type="CDD" id="cd06410">
    <property type="entry name" value="PB1_UP2"/>
    <property type="match status" value="1"/>
</dbReference>
<evidence type="ECO:0000259" key="12">
    <source>
        <dbReference type="PROSITE" id="PS50011"/>
    </source>
</evidence>